<sequence>MAGRPDIMAWDLSSLFFSEPPAGAQRQPLAENPPPIDPPVRATPLFTPHGGAQLTSFASPQVPSTTQRTQTPFAGAIPSTSGTSVGPPPPEPQLPQPQVVQPPQQERAHADIASVLQPLPTPNPAVYGPPPLQQQPSVFPRLANPLPSPPRDLYELSPYNTLLNLPQTTALLTAAYDKDGALQPQSSYGRRRGTRTGGLLRALTGRGRKEEEEVRYVPVFIGGQSNGVSPATEPAARTAPQPPPPPPSNSQRTVSSTEPVRFSSSSFPGFLNYSPHRIMFNGAPYPSAMHLYEAMKFLPNHPELAEQIRLCSDVAAVFPLSLELQQQPNVTIRGDWNSLHLEHMEEAILNKFRQHPDLRAMLLGTGNAPLIYADEADVYWGEGSPGQEGLNHLGHILERVRARLS</sequence>
<feature type="domain" description="NADAR" evidence="2">
    <location>
        <begin position="271"/>
        <end position="404"/>
    </location>
</feature>
<protein>
    <recommendedName>
        <fullName evidence="2">NADAR domain-containing protein</fullName>
    </recommendedName>
</protein>
<proteinExistence type="predicted"/>
<feature type="compositionally biased region" description="Polar residues" evidence="1">
    <location>
        <begin position="53"/>
        <end position="72"/>
    </location>
</feature>
<accession>A0AAD7BKH2</accession>
<dbReference type="InterPro" id="IPR012816">
    <property type="entry name" value="NADAR"/>
</dbReference>
<evidence type="ECO:0000259" key="2">
    <source>
        <dbReference type="Pfam" id="PF08719"/>
    </source>
</evidence>
<comment type="caution">
    <text evidence="3">The sequence shown here is derived from an EMBL/GenBank/DDBJ whole genome shotgun (WGS) entry which is preliminary data.</text>
</comment>
<feature type="compositionally biased region" description="Low complexity" evidence="1">
    <location>
        <begin position="96"/>
        <end position="105"/>
    </location>
</feature>
<feature type="region of interest" description="Disordered" evidence="1">
    <location>
        <begin position="223"/>
        <end position="261"/>
    </location>
</feature>
<organism evidence="3 4">
    <name type="scientific">Roridomyces roridus</name>
    <dbReference type="NCBI Taxonomy" id="1738132"/>
    <lineage>
        <taxon>Eukaryota</taxon>
        <taxon>Fungi</taxon>
        <taxon>Dikarya</taxon>
        <taxon>Basidiomycota</taxon>
        <taxon>Agaricomycotina</taxon>
        <taxon>Agaricomycetes</taxon>
        <taxon>Agaricomycetidae</taxon>
        <taxon>Agaricales</taxon>
        <taxon>Marasmiineae</taxon>
        <taxon>Mycenaceae</taxon>
        <taxon>Roridomyces</taxon>
    </lineage>
</organism>
<feature type="compositionally biased region" description="Low complexity" evidence="1">
    <location>
        <begin position="230"/>
        <end position="239"/>
    </location>
</feature>
<feature type="compositionally biased region" description="Polar residues" evidence="1">
    <location>
        <begin position="249"/>
        <end position="261"/>
    </location>
</feature>
<evidence type="ECO:0000313" key="3">
    <source>
        <dbReference type="EMBL" id="KAJ7623413.1"/>
    </source>
</evidence>
<dbReference type="SUPFAM" id="SSF143990">
    <property type="entry name" value="YbiA-like"/>
    <property type="match status" value="1"/>
</dbReference>
<gene>
    <name evidence="3" type="ORF">FB45DRAFT_104758</name>
</gene>
<feature type="region of interest" description="Disordered" evidence="1">
    <location>
        <begin position="18"/>
        <end position="108"/>
    </location>
</feature>
<dbReference type="EMBL" id="JARKIF010000014">
    <property type="protein sequence ID" value="KAJ7623413.1"/>
    <property type="molecule type" value="Genomic_DNA"/>
</dbReference>
<dbReference type="Proteomes" id="UP001221142">
    <property type="component" value="Unassembled WGS sequence"/>
</dbReference>
<dbReference type="Gene3D" id="1.10.357.40">
    <property type="entry name" value="YbiA-like"/>
    <property type="match status" value="1"/>
</dbReference>
<reference evidence="3" key="1">
    <citation type="submission" date="2023-03" db="EMBL/GenBank/DDBJ databases">
        <title>Massive genome expansion in bonnet fungi (Mycena s.s.) driven by repeated elements and novel gene families across ecological guilds.</title>
        <authorList>
            <consortium name="Lawrence Berkeley National Laboratory"/>
            <person name="Harder C.B."/>
            <person name="Miyauchi S."/>
            <person name="Viragh M."/>
            <person name="Kuo A."/>
            <person name="Thoen E."/>
            <person name="Andreopoulos B."/>
            <person name="Lu D."/>
            <person name="Skrede I."/>
            <person name="Drula E."/>
            <person name="Henrissat B."/>
            <person name="Morin E."/>
            <person name="Kohler A."/>
            <person name="Barry K."/>
            <person name="LaButti K."/>
            <person name="Morin E."/>
            <person name="Salamov A."/>
            <person name="Lipzen A."/>
            <person name="Mereny Z."/>
            <person name="Hegedus B."/>
            <person name="Baldrian P."/>
            <person name="Stursova M."/>
            <person name="Weitz H."/>
            <person name="Taylor A."/>
            <person name="Grigoriev I.V."/>
            <person name="Nagy L.G."/>
            <person name="Martin F."/>
            <person name="Kauserud H."/>
        </authorList>
    </citation>
    <scope>NUCLEOTIDE SEQUENCE</scope>
    <source>
        <strain evidence="3">9284</strain>
    </source>
</reference>
<dbReference type="AlphaFoldDB" id="A0AAD7BKH2"/>
<name>A0AAD7BKH2_9AGAR</name>
<dbReference type="InterPro" id="IPR037238">
    <property type="entry name" value="YbiA-like_sf"/>
</dbReference>
<feature type="compositionally biased region" description="Pro residues" evidence="1">
    <location>
        <begin position="86"/>
        <end position="95"/>
    </location>
</feature>
<dbReference type="Pfam" id="PF08719">
    <property type="entry name" value="NADAR"/>
    <property type="match status" value="1"/>
</dbReference>
<keyword evidence="4" id="KW-1185">Reference proteome</keyword>
<dbReference type="CDD" id="cd15457">
    <property type="entry name" value="NADAR"/>
    <property type="match status" value="1"/>
</dbReference>
<evidence type="ECO:0000256" key="1">
    <source>
        <dbReference type="SAM" id="MobiDB-lite"/>
    </source>
</evidence>
<evidence type="ECO:0000313" key="4">
    <source>
        <dbReference type="Proteomes" id="UP001221142"/>
    </source>
</evidence>